<name>A0AAE0IQT8_9PEZI</name>
<proteinExistence type="predicted"/>
<dbReference type="AlphaFoldDB" id="A0AAE0IQT8"/>
<evidence type="ECO:0000313" key="3">
    <source>
        <dbReference type="Proteomes" id="UP001283341"/>
    </source>
</evidence>
<sequence>MGRHLQAIDPELGAKRPRIDSPTLGSPLPFRGDRQLSSVRKQQPIEISSSYLQLQAVVGLNLCCVIKLPLPASDATNQLLQLDLADGSDKAALLRHCSRFHKSQRSPIAVIAGSRWYSIFPRLAGLRVGGSQPIAVIDPPEYRKEKLGIIGPGKTILSRVQIFGRTLCGPVSLISPFQAHGLQNLPHGHLVVIWVIRSPKDTR</sequence>
<evidence type="ECO:0000256" key="1">
    <source>
        <dbReference type="SAM" id="MobiDB-lite"/>
    </source>
</evidence>
<reference evidence="2" key="2">
    <citation type="submission" date="2023-06" db="EMBL/GenBank/DDBJ databases">
        <authorList>
            <consortium name="Lawrence Berkeley National Laboratory"/>
            <person name="Haridas S."/>
            <person name="Hensen N."/>
            <person name="Bonometti L."/>
            <person name="Westerberg I."/>
            <person name="Brannstrom I.O."/>
            <person name="Guillou S."/>
            <person name="Cros-Aarteil S."/>
            <person name="Calhoun S."/>
            <person name="Kuo A."/>
            <person name="Mondo S."/>
            <person name="Pangilinan J."/>
            <person name="Riley R."/>
            <person name="Labutti K."/>
            <person name="Andreopoulos B."/>
            <person name="Lipzen A."/>
            <person name="Chen C."/>
            <person name="Yanf M."/>
            <person name="Daum C."/>
            <person name="Ng V."/>
            <person name="Clum A."/>
            <person name="Steindorff A."/>
            <person name="Ohm R."/>
            <person name="Martin F."/>
            <person name="Silar P."/>
            <person name="Natvig D."/>
            <person name="Lalanne C."/>
            <person name="Gautier V."/>
            <person name="Ament-Velasquez S.L."/>
            <person name="Kruys A."/>
            <person name="Hutchinson M.I."/>
            <person name="Powell A.J."/>
            <person name="Barry K."/>
            <person name="Miller A.N."/>
            <person name="Grigoriev I.V."/>
            <person name="Debuchy R."/>
            <person name="Gladieux P."/>
            <person name="Thoren M.H."/>
            <person name="Johannesson H."/>
        </authorList>
    </citation>
    <scope>NUCLEOTIDE SEQUENCE</scope>
    <source>
        <strain evidence="2">CBS 118394</strain>
    </source>
</reference>
<dbReference type="EMBL" id="JAUEDM010000001">
    <property type="protein sequence ID" value="KAK3329544.1"/>
    <property type="molecule type" value="Genomic_DNA"/>
</dbReference>
<evidence type="ECO:0000313" key="2">
    <source>
        <dbReference type="EMBL" id="KAK3329544.1"/>
    </source>
</evidence>
<reference evidence="2" key="1">
    <citation type="journal article" date="2023" name="Mol. Phylogenet. Evol.">
        <title>Genome-scale phylogeny and comparative genomics of the fungal order Sordariales.</title>
        <authorList>
            <person name="Hensen N."/>
            <person name="Bonometti L."/>
            <person name="Westerberg I."/>
            <person name="Brannstrom I.O."/>
            <person name="Guillou S."/>
            <person name="Cros-Aarteil S."/>
            <person name="Calhoun S."/>
            <person name="Haridas S."/>
            <person name="Kuo A."/>
            <person name="Mondo S."/>
            <person name="Pangilinan J."/>
            <person name="Riley R."/>
            <person name="LaButti K."/>
            <person name="Andreopoulos B."/>
            <person name="Lipzen A."/>
            <person name="Chen C."/>
            <person name="Yan M."/>
            <person name="Daum C."/>
            <person name="Ng V."/>
            <person name="Clum A."/>
            <person name="Steindorff A."/>
            <person name="Ohm R.A."/>
            <person name="Martin F."/>
            <person name="Silar P."/>
            <person name="Natvig D.O."/>
            <person name="Lalanne C."/>
            <person name="Gautier V."/>
            <person name="Ament-Velasquez S.L."/>
            <person name="Kruys A."/>
            <person name="Hutchinson M.I."/>
            <person name="Powell A.J."/>
            <person name="Barry K."/>
            <person name="Miller A.N."/>
            <person name="Grigoriev I.V."/>
            <person name="Debuchy R."/>
            <person name="Gladieux P."/>
            <person name="Hiltunen Thoren M."/>
            <person name="Johannesson H."/>
        </authorList>
    </citation>
    <scope>NUCLEOTIDE SEQUENCE</scope>
    <source>
        <strain evidence="2">CBS 118394</strain>
    </source>
</reference>
<protein>
    <submittedName>
        <fullName evidence="2">Uncharacterized protein</fullName>
    </submittedName>
</protein>
<organism evidence="2 3">
    <name type="scientific">Apodospora peruviana</name>
    <dbReference type="NCBI Taxonomy" id="516989"/>
    <lineage>
        <taxon>Eukaryota</taxon>
        <taxon>Fungi</taxon>
        <taxon>Dikarya</taxon>
        <taxon>Ascomycota</taxon>
        <taxon>Pezizomycotina</taxon>
        <taxon>Sordariomycetes</taxon>
        <taxon>Sordariomycetidae</taxon>
        <taxon>Sordariales</taxon>
        <taxon>Lasiosphaeriaceae</taxon>
        <taxon>Apodospora</taxon>
    </lineage>
</organism>
<gene>
    <name evidence="2" type="ORF">B0H66DRAFT_29322</name>
</gene>
<dbReference type="Proteomes" id="UP001283341">
    <property type="component" value="Unassembled WGS sequence"/>
</dbReference>
<feature type="region of interest" description="Disordered" evidence="1">
    <location>
        <begin position="1"/>
        <end position="35"/>
    </location>
</feature>
<keyword evidence="3" id="KW-1185">Reference proteome</keyword>
<comment type="caution">
    <text evidence="2">The sequence shown here is derived from an EMBL/GenBank/DDBJ whole genome shotgun (WGS) entry which is preliminary data.</text>
</comment>
<accession>A0AAE0IQT8</accession>